<dbReference type="EMBL" id="FLZR02000010">
    <property type="protein sequence ID" value="VUZ99687.1"/>
    <property type="molecule type" value="Genomic_DNA"/>
</dbReference>
<gene>
    <name evidence="1" type="ORF">PVP01_0004020</name>
</gene>
<dbReference type="Proteomes" id="UP000220605">
    <property type="component" value="Unassembled WGS sequence"/>
</dbReference>
<evidence type="ECO:0000313" key="1">
    <source>
        <dbReference type="EMBL" id="VUZ99687.1"/>
    </source>
</evidence>
<protein>
    <submittedName>
        <fullName evidence="1">VIR protein</fullName>
    </submittedName>
</protein>
<dbReference type="OrthoDB" id="388837at2759"/>
<reference evidence="1" key="1">
    <citation type="submission" date="2016-07" db="EMBL/GenBank/DDBJ databases">
        <authorList>
            <consortium name="Pathogen Informatics"/>
        </authorList>
    </citation>
    <scope>NUCLEOTIDE SEQUENCE</scope>
</reference>
<name>A0A565A4I1_PLAVI</name>
<accession>A0A565A4I1</accession>
<dbReference type="VEuPathDB" id="PlasmoDB:PVX_020175"/>
<sequence length="368" mass="42724">MDRGKLIMKHIPFDVFYDRSTGINNKLPSEQRNKDIITGIQFGKLLQYITAKNKYDINSWLNEHENKLKNHLNRMQIKLKRKEDDKYCKNLNYILDFVVQAMENFKDFDYVKWTHKFEETNKAVFPKYTSLNCQRDIHNYKDKNLYIKKLMYDLFDDIEYMLSNEKIRTGKQCFEMLGRINYRSGILIGIYNKVGNPNIFTLDNNFTLHTISKKHQHLKCNKTPKLPKTVNVDEPKSVTALQRTGTDLLESRGSENGKELSGVEKPESLSFQLDINEDIHTQTDSQPKLDTTYAAASLAGISLFGTILYKYTPFGSLLNSRRGARNRSNMFPLDNNVYDASIMNNSEYLQTGIPNGEYQVGYASVTDY</sequence>
<dbReference type="VEuPathDB" id="PlasmoDB:PVP01_0004020"/>
<dbReference type="AlphaFoldDB" id="A0A565A4I1"/>
<dbReference type="VEuPathDB" id="PlasmoDB:PVPAM_080010600"/>
<dbReference type="Pfam" id="PF05795">
    <property type="entry name" value="Plasmodium_Vir"/>
    <property type="match status" value="1"/>
</dbReference>
<dbReference type="VEuPathDB" id="PlasmoDB:PVW1_140088400"/>
<organism evidence="1">
    <name type="scientific">Plasmodium vivax</name>
    <name type="common">malaria parasite P. vivax</name>
    <dbReference type="NCBI Taxonomy" id="5855"/>
    <lineage>
        <taxon>Eukaryota</taxon>
        <taxon>Sar</taxon>
        <taxon>Alveolata</taxon>
        <taxon>Apicomplexa</taxon>
        <taxon>Aconoidasida</taxon>
        <taxon>Haemosporida</taxon>
        <taxon>Plasmodiidae</taxon>
        <taxon>Plasmodium</taxon>
        <taxon>Plasmodium (Plasmodium)</taxon>
    </lineage>
</organism>
<dbReference type="InterPro" id="IPR008780">
    <property type="entry name" value="Plasmodium_Vir"/>
</dbReference>
<proteinExistence type="predicted"/>